<dbReference type="AlphaFoldDB" id="A0A1X1EM85"/>
<keyword evidence="3" id="KW-1185">Reference proteome</keyword>
<name>A0A1X1EM85_PANCY</name>
<keyword evidence="1" id="KW-0472">Membrane</keyword>
<evidence type="ECO:0000256" key="1">
    <source>
        <dbReference type="SAM" id="Phobius"/>
    </source>
</evidence>
<feature type="transmembrane region" description="Helical" evidence="1">
    <location>
        <begin position="6"/>
        <end position="24"/>
    </location>
</feature>
<reference evidence="2 3" key="1">
    <citation type="journal article" date="2017" name="Antonie Van Leeuwenhoek">
        <title>Phylogenomic resolution of the bacterial genus Pantoea and its relationship with Erwinia and Tatumella.</title>
        <authorList>
            <person name="Palmer M."/>
            <person name="Steenkamp E.T."/>
            <person name="Coetzee M.P."/>
            <person name="Chan W.Y."/>
            <person name="van Zyl E."/>
            <person name="De Maayer P."/>
            <person name="Coutinho T.A."/>
            <person name="Blom J."/>
            <person name="Smits T.H."/>
            <person name="Duffy B."/>
            <person name="Venter S.N."/>
        </authorList>
    </citation>
    <scope>NUCLEOTIDE SEQUENCE [LARGE SCALE GENOMIC DNA]</scope>
    <source>
        <strain evidence="2 3">LMG 2657</strain>
    </source>
</reference>
<sequence length="106" mass="12611">MTHTGMFIAALMAFVWGWLVYLRNRNHQEALRRREDERKRNQLIRLRVLENAKQEYTALLRRLGVSDRWFRHAWPLTQLSIIGAARLVRSAPPYLPHCAMHQPISH</sequence>
<dbReference type="RefSeq" id="WP_084879801.1">
    <property type="nucleotide sequence ID" value="NZ_MLJI01000002.1"/>
</dbReference>
<keyword evidence="1" id="KW-0812">Transmembrane</keyword>
<evidence type="ECO:0000313" key="2">
    <source>
        <dbReference type="EMBL" id="ORM90078.1"/>
    </source>
</evidence>
<gene>
    <name evidence="2" type="ORF">HA50_26260</name>
</gene>
<organism evidence="2 3">
    <name type="scientific">Pantoea cypripedii</name>
    <name type="common">Pectobacterium cypripedii</name>
    <name type="synonym">Erwinia cypripedii</name>
    <dbReference type="NCBI Taxonomy" id="55209"/>
    <lineage>
        <taxon>Bacteria</taxon>
        <taxon>Pseudomonadati</taxon>
        <taxon>Pseudomonadota</taxon>
        <taxon>Gammaproteobacteria</taxon>
        <taxon>Enterobacterales</taxon>
        <taxon>Erwiniaceae</taxon>
        <taxon>Pantoea</taxon>
    </lineage>
</organism>
<accession>A0A1X1EM85</accession>
<comment type="caution">
    <text evidence="2">The sequence shown here is derived from an EMBL/GenBank/DDBJ whole genome shotgun (WGS) entry which is preliminary data.</text>
</comment>
<dbReference type="EMBL" id="MLJI01000002">
    <property type="protein sequence ID" value="ORM90078.1"/>
    <property type="molecule type" value="Genomic_DNA"/>
</dbReference>
<keyword evidence="1" id="KW-1133">Transmembrane helix</keyword>
<protein>
    <submittedName>
        <fullName evidence="2">Uncharacterized protein</fullName>
    </submittedName>
</protein>
<dbReference type="Proteomes" id="UP000193749">
    <property type="component" value="Unassembled WGS sequence"/>
</dbReference>
<dbReference type="STRING" id="55209.HA50_26260"/>
<evidence type="ECO:0000313" key="3">
    <source>
        <dbReference type="Proteomes" id="UP000193749"/>
    </source>
</evidence>
<proteinExistence type="predicted"/>